<dbReference type="EMBL" id="CP036272">
    <property type="protein sequence ID" value="QDT60482.1"/>
    <property type="molecule type" value="Genomic_DNA"/>
</dbReference>
<evidence type="ECO:0000313" key="1">
    <source>
        <dbReference type="EMBL" id="QDT60482.1"/>
    </source>
</evidence>
<protein>
    <submittedName>
        <fullName evidence="1">Uncharacterized protein</fullName>
    </submittedName>
</protein>
<evidence type="ECO:0000313" key="2">
    <source>
        <dbReference type="Proteomes" id="UP000315003"/>
    </source>
</evidence>
<sequence length="77" mass="8224">MREPPLRGAATNPPPLHIFNTGNYKADGNTGKEFFIAAKLYSEGPATVKATDAGGLVESDLLMPYQGGGKFELRATR</sequence>
<name>A0A517SWH1_9BACT</name>
<dbReference type="Proteomes" id="UP000315003">
    <property type="component" value="Chromosome"/>
</dbReference>
<gene>
    <name evidence="1" type="ORF">SV7mr_30050</name>
</gene>
<proteinExistence type="predicted"/>
<keyword evidence="2" id="KW-1185">Reference proteome</keyword>
<dbReference type="RefSeq" id="WP_145273244.1">
    <property type="nucleotide sequence ID" value="NZ_CP036272.1"/>
</dbReference>
<organism evidence="1 2">
    <name type="scientific">Stieleria bergensis</name>
    <dbReference type="NCBI Taxonomy" id="2528025"/>
    <lineage>
        <taxon>Bacteria</taxon>
        <taxon>Pseudomonadati</taxon>
        <taxon>Planctomycetota</taxon>
        <taxon>Planctomycetia</taxon>
        <taxon>Pirellulales</taxon>
        <taxon>Pirellulaceae</taxon>
        <taxon>Stieleria</taxon>
    </lineage>
</organism>
<accession>A0A517SWH1</accession>
<dbReference type="AlphaFoldDB" id="A0A517SWH1"/>
<reference evidence="1 2" key="1">
    <citation type="submission" date="2019-02" db="EMBL/GenBank/DDBJ databases">
        <title>Deep-cultivation of Planctomycetes and their phenomic and genomic characterization uncovers novel biology.</title>
        <authorList>
            <person name="Wiegand S."/>
            <person name="Jogler M."/>
            <person name="Boedeker C."/>
            <person name="Pinto D."/>
            <person name="Vollmers J."/>
            <person name="Rivas-Marin E."/>
            <person name="Kohn T."/>
            <person name="Peeters S.H."/>
            <person name="Heuer A."/>
            <person name="Rast P."/>
            <person name="Oberbeckmann S."/>
            <person name="Bunk B."/>
            <person name="Jeske O."/>
            <person name="Meyerdierks A."/>
            <person name="Storesund J.E."/>
            <person name="Kallscheuer N."/>
            <person name="Luecker S."/>
            <person name="Lage O.M."/>
            <person name="Pohl T."/>
            <person name="Merkel B.J."/>
            <person name="Hornburger P."/>
            <person name="Mueller R.-W."/>
            <person name="Bruemmer F."/>
            <person name="Labrenz M."/>
            <person name="Spormann A.M."/>
            <person name="Op den Camp H."/>
            <person name="Overmann J."/>
            <person name="Amann R."/>
            <person name="Jetten M.S.M."/>
            <person name="Mascher T."/>
            <person name="Medema M.H."/>
            <person name="Devos D.P."/>
            <person name="Kaster A.-K."/>
            <person name="Ovreas L."/>
            <person name="Rohde M."/>
            <person name="Galperin M.Y."/>
            <person name="Jogler C."/>
        </authorList>
    </citation>
    <scope>NUCLEOTIDE SEQUENCE [LARGE SCALE GENOMIC DNA]</scope>
    <source>
        <strain evidence="1 2">SV_7m_r</strain>
    </source>
</reference>